<dbReference type="EMBL" id="HG683749">
    <property type="protein sequence ID" value="CDJ31986.1"/>
    <property type="molecule type" value="Genomic_DNA"/>
</dbReference>
<dbReference type="VEuPathDB" id="ToxoDB:EMH_0011000"/>
<reference evidence="2" key="1">
    <citation type="submission" date="2013-10" db="EMBL/GenBank/DDBJ databases">
        <title>Genomic analysis of the causative agents of coccidiosis in chickens.</title>
        <authorList>
            <person name="Reid A.J."/>
            <person name="Blake D."/>
            <person name="Billington K."/>
            <person name="Browne H."/>
            <person name="Dunn M."/>
            <person name="Hung S."/>
            <person name="Kawahara F."/>
            <person name="Miranda-Saavedra D."/>
            <person name="Mourier T."/>
            <person name="Nagra H."/>
            <person name="Otto T.D."/>
            <person name="Rawlings N."/>
            <person name="Sanchez A."/>
            <person name="Sanders M."/>
            <person name="Subramaniam C."/>
            <person name="Tay Y."/>
            <person name="Dear P."/>
            <person name="Doerig C."/>
            <person name="Gruber A."/>
            <person name="Parkinson J."/>
            <person name="Shirley M."/>
            <person name="Wan K.L."/>
            <person name="Berriman M."/>
            <person name="Tomley F."/>
            <person name="Pain A."/>
        </authorList>
    </citation>
    <scope>NUCLEOTIDE SEQUENCE [LARGE SCALE GENOMIC DNA]</scope>
    <source>
        <strain evidence="2">Houghton</strain>
    </source>
</reference>
<proteinExistence type="predicted"/>
<feature type="compositionally biased region" description="Polar residues" evidence="1">
    <location>
        <begin position="314"/>
        <end position="342"/>
    </location>
</feature>
<feature type="region of interest" description="Disordered" evidence="1">
    <location>
        <begin position="762"/>
        <end position="781"/>
    </location>
</feature>
<name>U6K4U2_9EIME</name>
<accession>U6K4U2</accession>
<evidence type="ECO:0000313" key="3">
    <source>
        <dbReference type="Proteomes" id="UP000030744"/>
    </source>
</evidence>
<evidence type="ECO:0000256" key="1">
    <source>
        <dbReference type="SAM" id="MobiDB-lite"/>
    </source>
</evidence>
<gene>
    <name evidence="2" type="ORF">EMH_0011000</name>
</gene>
<feature type="region of interest" description="Disordered" evidence="1">
    <location>
        <begin position="664"/>
        <end position="733"/>
    </location>
</feature>
<sequence length="1108" mass="118298">MPGRESDTINGKPTPEQAAASERHKLSAPSGDFWDSGKSVSNNGSCGISASEAFERAAAAIKSPSADPSSITGSMAPDSALQEGCSVAIHISCCPQRPIGGNSRGRSSLHDDGSADAGSGVSGSRSQERFTMNEREVEAADSVAGMKDPQSRRICISRQCSGVCPAQGAKVRCFSSPGFLAPASPALAQLAHYSQAEATVSPFCQLSRPEDTTPATGPREVKIGANECQPVSRANEQCNHTCDPFTEGSSRAIQDESNVGRAGGYSGAVSCARNQEEAVSPGKSANSHSCFSSNRQEGLQTGHKASKNDPMMQKPNNGTLISVVSNERSPQPPNTSFQNTSKEGGCADESAESAANSVDTFCQQKDSRGASISLKLREQREWKSVQEVRHNSGDFLQPRHGASANAATMGVTVEKFLAEEGRSPRSVKQGPFNTTLGSAAGGPSSPGFAVSSPTSFELLERLHENIRTAKTSAVVTADNLSYPSNPIRTEAQTSTEDSNAFPSVPRNHVKKTSELDRNCLVKPSTSGFPQPSVFSVSSQHSPCLCHSLRTCIHTVQCVVPGGAQVPMRGPQIHSYFYPLGEKKFPLQPNFSHAYKAPNKTYNNSESLADFALMDDLKVACPSSPPTTEIPSPLIQRRTADNPTLPLMTRSNEDANMIITNELTHQAESNDPYARDRGEASTCAASELRKRQAANPHDSKVPSCASAGKSPQLHAYSSIQDREDHQSGATNQGHVNTHKIAGEQREERHPGAEQAERSAAFLYFSTPGNSDSKSTRCTSAGRSRASRFLGHVLQGMRLTRLRHRSTSAPRIPFTSLLHKTSADSGGANCEEGKAMPQLPGCCVRITAQTAKKTLAVDEPPADFNTLTRVSREIRGGKAGPNMKIGSSPRPNFAEVEHSTAGREQTSAATQRCAVQTAATFQGPQTLDTAKGTLRVGAPVFSVSASHSCFPPSDMCSNSHSEDRISLPGHFEESSGGILPSKRWSTHNEAASPSFFRRHEEVIDGALRTTANPGCMPDDSDGLNEATDALGTEDRYLFTARKSPIRQDLHANGCLDTATATACPLTVAAGKQKTEGGSQNHLSERLLRNAELQKWQHLLQLNNILQQGRR</sequence>
<reference evidence="2" key="2">
    <citation type="submission" date="2013-10" db="EMBL/GenBank/DDBJ databases">
        <authorList>
            <person name="Aslett M."/>
        </authorList>
    </citation>
    <scope>NUCLEOTIDE SEQUENCE [LARGE SCALE GENOMIC DNA]</scope>
    <source>
        <strain evidence="2">Houghton</strain>
    </source>
</reference>
<feature type="compositionally biased region" description="Low complexity" evidence="1">
    <location>
        <begin position="437"/>
        <end position="451"/>
    </location>
</feature>
<feature type="compositionally biased region" description="Polar residues" evidence="1">
    <location>
        <begin position="38"/>
        <end position="47"/>
    </location>
</feature>
<feature type="compositionally biased region" description="Polar residues" evidence="1">
    <location>
        <begin position="765"/>
        <end position="780"/>
    </location>
</feature>
<dbReference type="Proteomes" id="UP000030744">
    <property type="component" value="Unassembled WGS sequence"/>
</dbReference>
<feature type="region of interest" description="Disordered" evidence="1">
    <location>
        <begin position="1"/>
        <end position="47"/>
    </location>
</feature>
<evidence type="ECO:0000313" key="2">
    <source>
        <dbReference type="EMBL" id="CDJ31986.1"/>
    </source>
</evidence>
<organism evidence="2 3">
    <name type="scientific">Eimeria mitis</name>
    <dbReference type="NCBI Taxonomy" id="44415"/>
    <lineage>
        <taxon>Eukaryota</taxon>
        <taxon>Sar</taxon>
        <taxon>Alveolata</taxon>
        <taxon>Apicomplexa</taxon>
        <taxon>Conoidasida</taxon>
        <taxon>Coccidia</taxon>
        <taxon>Eucoccidiorida</taxon>
        <taxon>Eimeriorina</taxon>
        <taxon>Eimeriidae</taxon>
        <taxon>Eimeria</taxon>
    </lineage>
</organism>
<feature type="compositionally biased region" description="Low complexity" evidence="1">
    <location>
        <begin position="115"/>
        <end position="125"/>
    </location>
</feature>
<feature type="compositionally biased region" description="Polar residues" evidence="1">
    <location>
        <begin position="283"/>
        <end position="299"/>
    </location>
</feature>
<protein>
    <submittedName>
        <fullName evidence="2">Uncharacterized protein</fullName>
    </submittedName>
</protein>
<feature type="region of interest" description="Disordered" evidence="1">
    <location>
        <begin position="101"/>
        <end position="144"/>
    </location>
</feature>
<feature type="region of interest" description="Disordered" evidence="1">
    <location>
        <begin position="420"/>
        <end position="451"/>
    </location>
</feature>
<dbReference type="AlphaFoldDB" id="U6K4U2"/>
<dbReference type="OrthoDB" id="348171at2759"/>
<feature type="region of interest" description="Disordered" evidence="1">
    <location>
        <begin position="276"/>
        <end position="352"/>
    </location>
</feature>
<feature type="compositionally biased region" description="Basic and acidic residues" evidence="1">
    <location>
        <begin position="126"/>
        <end position="138"/>
    </location>
</feature>
<dbReference type="GeneID" id="25376066"/>
<keyword evidence="3" id="KW-1185">Reference proteome</keyword>
<dbReference type="RefSeq" id="XP_013354551.1">
    <property type="nucleotide sequence ID" value="XM_013499097.1"/>
</dbReference>